<dbReference type="Pfam" id="PF01625">
    <property type="entry name" value="PMSR"/>
    <property type="match status" value="1"/>
</dbReference>
<dbReference type="SUPFAM" id="SSF55068">
    <property type="entry name" value="Peptide methionine sulfoxide reductase"/>
    <property type="match status" value="1"/>
</dbReference>
<feature type="domain" description="Peptide methionine sulphoxide reductase MsrA" evidence="5">
    <location>
        <begin position="6"/>
        <end position="173"/>
    </location>
</feature>
<comment type="catalytic activity">
    <reaction evidence="3">
        <text>L-methionyl-[protein] + [thioredoxin]-disulfide + H2O = L-methionyl-(S)-S-oxide-[protein] + [thioredoxin]-dithiol</text>
        <dbReference type="Rhea" id="RHEA:14217"/>
        <dbReference type="Rhea" id="RHEA-COMP:10698"/>
        <dbReference type="Rhea" id="RHEA-COMP:10700"/>
        <dbReference type="Rhea" id="RHEA-COMP:12313"/>
        <dbReference type="Rhea" id="RHEA-COMP:12315"/>
        <dbReference type="ChEBI" id="CHEBI:15377"/>
        <dbReference type="ChEBI" id="CHEBI:16044"/>
        <dbReference type="ChEBI" id="CHEBI:29950"/>
        <dbReference type="ChEBI" id="CHEBI:44120"/>
        <dbReference type="ChEBI" id="CHEBI:50058"/>
        <dbReference type="EC" id="1.8.4.11"/>
    </reaction>
</comment>
<dbReference type="GO" id="GO:0008113">
    <property type="term" value="F:peptide-methionine (S)-S-oxide reductase activity"/>
    <property type="evidence" value="ECO:0007669"/>
    <property type="project" value="UniProtKB-EC"/>
</dbReference>
<dbReference type="Gene3D" id="3.30.1060.10">
    <property type="entry name" value="Peptide methionine sulphoxide reductase MsrA"/>
    <property type="match status" value="1"/>
</dbReference>
<name>A0ABV3X3K0_9FIRM</name>
<dbReference type="PANTHER" id="PTHR42799:SF2">
    <property type="entry name" value="MITOCHONDRIAL PEPTIDE METHIONINE SULFOXIDE REDUCTASE"/>
    <property type="match status" value="1"/>
</dbReference>
<dbReference type="EC" id="1.8.4.11" evidence="1"/>
<evidence type="ECO:0000313" key="6">
    <source>
        <dbReference type="EMBL" id="MEX5284202.1"/>
    </source>
</evidence>
<dbReference type="InterPro" id="IPR002569">
    <property type="entry name" value="Met_Sox_Rdtase_MsrA_dom"/>
</dbReference>
<gene>
    <name evidence="6" type="ORF">QCO44_00910</name>
</gene>
<keyword evidence="7" id="KW-1185">Reference proteome</keyword>
<comment type="catalytic activity">
    <reaction evidence="4">
        <text>[thioredoxin]-disulfide + L-methionine + H2O = L-methionine (S)-S-oxide + [thioredoxin]-dithiol</text>
        <dbReference type="Rhea" id="RHEA:19993"/>
        <dbReference type="Rhea" id="RHEA-COMP:10698"/>
        <dbReference type="Rhea" id="RHEA-COMP:10700"/>
        <dbReference type="ChEBI" id="CHEBI:15377"/>
        <dbReference type="ChEBI" id="CHEBI:29950"/>
        <dbReference type="ChEBI" id="CHEBI:50058"/>
        <dbReference type="ChEBI" id="CHEBI:57844"/>
        <dbReference type="ChEBI" id="CHEBI:58772"/>
        <dbReference type="EC" id="1.8.4.11"/>
    </reaction>
</comment>
<keyword evidence="2 6" id="KW-0560">Oxidoreductase</keyword>
<organism evidence="6 7">
    <name type="scientific">Selenomonas sputigena</name>
    <dbReference type="NCBI Taxonomy" id="69823"/>
    <lineage>
        <taxon>Bacteria</taxon>
        <taxon>Bacillati</taxon>
        <taxon>Bacillota</taxon>
        <taxon>Negativicutes</taxon>
        <taxon>Selenomonadales</taxon>
        <taxon>Selenomonadaceae</taxon>
        <taxon>Selenomonas</taxon>
    </lineage>
</organism>
<evidence type="ECO:0000256" key="2">
    <source>
        <dbReference type="ARBA" id="ARBA00023002"/>
    </source>
</evidence>
<dbReference type="InterPro" id="IPR036509">
    <property type="entry name" value="Met_Sox_Rdtase_MsrA_sf"/>
</dbReference>
<accession>A0ABV3X3K0</accession>
<dbReference type="InterPro" id="IPR050162">
    <property type="entry name" value="MsrA_MetSO_reductase"/>
</dbReference>
<dbReference type="EMBL" id="JARVLH010000001">
    <property type="protein sequence ID" value="MEX5284202.1"/>
    <property type="molecule type" value="Genomic_DNA"/>
</dbReference>
<dbReference type="PANTHER" id="PTHR42799">
    <property type="entry name" value="MITOCHONDRIAL PEPTIDE METHIONINE SULFOXIDE REDUCTASE"/>
    <property type="match status" value="1"/>
</dbReference>
<reference evidence="6 7" key="1">
    <citation type="submission" date="2023-04" db="EMBL/GenBank/DDBJ databases">
        <title>Genome Sequence of Selenomonas sputigena ATCC 33150.</title>
        <authorList>
            <person name="Miller D.P."/>
            <person name="Anvari S."/>
            <person name="Polson S.W."/>
            <person name="Macdonald M."/>
            <person name="Mcdowell J.V."/>
        </authorList>
    </citation>
    <scope>NUCLEOTIDE SEQUENCE [LARGE SCALE GENOMIC DNA]</scope>
    <source>
        <strain evidence="6 7">ATCC 33150</strain>
    </source>
</reference>
<evidence type="ECO:0000259" key="5">
    <source>
        <dbReference type="Pfam" id="PF01625"/>
    </source>
</evidence>
<evidence type="ECO:0000256" key="4">
    <source>
        <dbReference type="ARBA" id="ARBA00048782"/>
    </source>
</evidence>
<evidence type="ECO:0000313" key="7">
    <source>
        <dbReference type="Proteomes" id="UP001559623"/>
    </source>
</evidence>
<evidence type="ECO:0000256" key="3">
    <source>
        <dbReference type="ARBA" id="ARBA00047806"/>
    </source>
</evidence>
<evidence type="ECO:0000256" key="1">
    <source>
        <dbReference type="ARBA" id="ARBA00012502"/>
    </source>
</evidence>
<comment type="caution">
    <text evidence="6">The sequence shown here is derived from an EMBL/GenBank/DDBJ whole genome shotgun (WGS) entry which is preliminary data.</text>
</comment>
<dbReference type="Proteomes" id="UP001559623">
    <property type="component" value="Unassembled WGS sequence"/>
</dbReference>
<sequence>MYTKRLYVSGGSFYELQEVFDHVPGVVATRTGYINAEREEPSYDAVKSGWISAIMGLEIAYNPKKTDISQLLDILFAVVNPYEKDGQGAAKGPMYQSGVYYSDAEDAPLVEYHMNFIMNRGRPPAVTEANVTVNDPNHSKRLTRCCYAKAAPLGSFHPAEPERQQYLARHPRRKTTIDFKRLRDLGILQ</sequence>
<dbReference type="RefSeq" id="WP_368845924.1">
    <property type="nucleotide sequence ID" value="NZ_CP194411.1"/>
</dbReference>
<proteinExistence type="predicted"/>
<protein>
    <recommendedName>
        <fullName evidence="1">peptide-methionine (S)-S-oxide reductase</fullName>
        <ecNumber evidence="1">1.8.4.11</ecNumber>
    </recommendedName>
</protein>